<feature type="domain" description="Mce/MlaD" evidence="2">
    <location>
        <begin position="29"/>
        <end position="102"/>
    </location>
</feature>
<dbReference type="PROSITE" id="PS51257">
    <property type="entry name" value="PROKAR_LIPOPROTEIN"/>
    <property type="match status" value="1"/>
</dbReference>
<comment type="caution">
    <text evidence="4">The sequence shown here is derived from an EMBL/GenBank/DDBJ whole genome shotgun (WGS) entry which is preliminary data.</text>
</comment>
<feature type="chain" id="PRO_5046337944" description="Phospholipid/cholesterol/gamma-HCH transport system substrate-binding protein" evidence="1">
    <location>
        <begin position="19"/>
        <end position="349"/>
    </location>
</feature>
<evidence type="ECO:0000259" key="3">
    <source>
        <dbReference type="Pfam" id="PF11887"/>
    </source>
</evidence>
<evidence type="ECO:0008006" key="6">
    <source>
        <dbReference type="Google" id="ProtNLM"/>
    </source>
</evidence>
<dbReference type="Proteomes" id="UP001501842">
    <property type="component" value="Unassembled WGS sequence"/>
</dbReference>
<feature type="signal peptide" evidence="1">
    <location>
        <begin position="1"/>
        <end position="18"/>
    </location>
</feature>
<dbReference type="NCBIfam" id="TIGR00996">
    <property type="entry name" value="Mtu_fam_mce"/>
    <property type="match status" value="1"/>
</dbReference>
<name>A0ABN3UJ67_9ACTN</name>
<proteinExistence type="predicted"/>
<dbReference type="Pfam" id="PF11887">
    <property type="entry name" value="Mce4_CUP1"/>
    <property type="match status" value="1"/>
</dbReference>
<protein>
    <recommendedName>
        <fullName evidence="6">Phospholipid/cholesterol/gamma-HCH transport system substrate-binding protein</fullName>
    </recommendedName>
</protein>
<sequence length="349" mass="37368">MRKLLVVAVLAATTSACSVQTIGAPQGGFEFEAEFTDVQSLVVGHSVQVSDVAVGTVTGIELQESFRAHVVMELEPGLRLPQGVTASVAKTSLLGENYIRITLPDGSTMNSEPSLPEGALITQTHVQPDLESISEKVGPVLAAVGGQDIEQIITALATALRDKGPELNKLIKQISEVSDSYAAAGKDLENIIDGLDRLGDSLAKKSGEFDRLPGRLTLATERIHRDRKELKAAVQELVNLGGEFNERIHSEHGARLQNLLSKLDRMLKAMVRGRKDLKALVEGLNYGLLGAPSLTYKGQGLMQAWLVGFMGFDSDASHVTANNGRGENVDLSISARKALSPVGQKKKED</sequence>
<reference evidence="4 5" key="1">
    <citation type="journal article" date="2019" name="Int. J. Syst. Evol. Microbiol.">
        <title>The Global Catalogue of Microorganisms (GCM) 10K type strain sequencing project: providing services to taxonomists for standard genome sequencing and annotation.</title>
        <authorList>
            <consortium name="The Broad Institute Genomics Platform"/>
            <consortium name="The Broad Institute Genome Sequencing Center for Infectious Disease"/>
            <person name="Wu L."/>
            <person name="Ma J."/>
        </authorList>
    </citation>
    <scope>NUCLEOTIDE SEQUENCE [LARGE SCALE GENOMIC DNA]</scope>
    <source>
        <strain evidence="4 5">JCM 8201</strain>
    </source>
</reference>
<evidence type="ECO:0000313" key="5">
    <source>
        <dbReference type="Proteomes" id="UP001501842"/>
    </source>
</evidence>
<feature type="domain" description="Mammalian cell entry C-terminal" evidence="3">
    <location>
        <begin position="113"/>
        <end position="286"/>
    </location>
</feature>
<keyword evidence="1" id="KW-0732">Signal</keyword>
<dbReference type="Pfam" id="PF02470">
    <property type="entry name" value="MlaD"/>
    <property type="match status" value="1"/>
</dbReference>
<evidence type="ECO:0000313" key="4">
    <source>
        <dbReference type="EMBL" id="GAA2731661.1"/>
    </source>
</evidence>
<dbReference type="InterPro" id="IPR005693">
    <property type="entry name" value="Mce"/>
</dbReference>
<organism evidence="4 5">
    <name type="scientific">Actinocorallia aurantiaca</name>
    <dbReference type="NCBI Taxonomy" id="46204"/>
    <lineage>
        <taxon>Bacteria</taxon>
        <taxon>Bacillati</taxon>
        <taxon>Actinomycetota</taxon>
        <taxon>Actinomycetes</taxon>
        <taxon>Streptosporangiales</taxon>
        <taxon>Thermomonosporaceae</taxon>
        <taxon>Actinocorallia</taxon>
    </lineage>
</organism>
<dbReference type="InterPro" id="IPR003399">
    <property type="entry name" value="Mce/MlaD"/>
</dbReference>
<dbReference type="EMBL" id="BAAATZ010000020">
    <property type="protein sequence ID" value="GAA2731661.1"/>
    <property type="molecule type" value="Genomic_DNA"/>
</dbReference>
<evidence type="ECO:0000256" key="1">
    <source>
        <dbReference type="SAM" id="SignalP"/>
    </source>
</evidence>
<dbReference type="RefSeq" id="WP_344452915.1">
    <property type="nucleotide sequence ID" value="NZ_BAAATZ010000020.1"/>
</dbReference>
<dbReference type="InterPro" id="IPR052336">
    <property type="entry name" value="MlaD_Phospholipid_Transporter"/>
</dbReference>
<keyword evidence="5" id="KW-1185">Reference proteome</keyword>
<gene>
    <name evidence="4" type="ORF">GCM10010439_47650</name>
</gene>
<dbReference type="PANTHER" id="PTHR33371:SF15">
    <property type="entry name" value="LIPOPROTEIN LPRN"/>
    <property type="match status" value="1"/>
</dbReference>
<dbReference type="PANTHER" id="PTHR33371">
    <property type="entry name" value="INTERMEMBRANE PHOSPHOLIPID TRANSPORT SYSTEM BINDING PROTEIN MLAD-RELATED"/>
    <property type="match status" value="1"/>
</dbReference>
<accession>A0ABN3UJ67</accession>
<dbReference type="InterPro" id="IPR024516">
    <property type="entry name" value="Mce_C"/>
</dbReference>
<evidence type="ECO:0000259" key="2">
    <source>
        <dbReference type="Pfam" id="PF02470"/>
    </source>
</evidence>